<sequence>MALPKVYVVFYSMYGHVYKLAQAIQKGLEKSGKVEVKLFQVAETLPQDVLDKMYAAPKPDVPVITPAQLAEADAFLFGIPTRYGTLPAQIKAFWDATGQLWAKGALVGKLAGTFFSTGGQHGGQETTAFTFLTTLVHHGIIYVPLGYRHPNLSDISEVIGGSAYGAGTITDGDGSRQPSQKELDIAEFQGEEFAKTVAQHFSA</sequence>
<keyword evidence="4" id="KW-1185">Reference proteome</keyword>
<dbReference type="SUPFAM" id="SSF52218">
    <property type="entry name" value="Flavoproteins"/>
    <property type="match status" value="1"/>
</dbReference>
<dbReference type="NCBIfam" id="NF002999">
    <property type="entry name" value="PRK03767.1"/>
    <property type="match status" value="1"/>
</dbReference>
<dbReference type="PROSITE" id="PS50902">
    <property type="entry name" value="FLAVODOXIN_LIKE"/>
    <property type="match status" value="1"/>
</dbReference>
<dbReference type="GO" id="GO:0003955">
    <property type="term" value="F:NAD(P)H dehydrogenase (quinone) activity"/>
    <property type="evidence" value="ECO:0007669"/>
    <property type="project" value="InterPro"/>
</dbReference>
<feature type="domain" description="Flavodoxin-like" evidence="2">
    <location>
        <begin position="6"/>
        <end position="193"/>
    </location>
</feature>
<dbReference type="InterPro" id="IPR010089">
    <property type="entry name" value="Flavoprotein_WrbA-like"/>
</dbReference>
<dbReference type="PANTHER" id="PTHR30546:SF23">
    <property type="entry name" value="FLAVOPROTEIN-LIKE PROTEIN YCP4-RELATED"/>
    <property type="match status" value="1"/>
</dbReference>
<evidence type="ECO:0000313" key="4">
    <source>
        <dbReference type="Proteomes" id="UP001150538"/>
    </source>
</evidence>
<proteinExistence type="inferred from homology"/>
<dbReference type="InterPro" id="IPR029039">
    <property type="entry name" value="Flavoprotein-like_sf"/>
</dbReference>
<dbReference type="AlphaFoldDB" id="A0A9W8DUU0"/>
<name>A0A9W8DUU0_9FUNG</name>
<dbReference type="Gene3D" id="3.40.50.360">
    <property type="match status" value="1"/>
</dbReference>
<reference evidence="3" key="1">
    <citation type="submission" date="2022-07" db="EMBL/GenBank/DDBJ databases">
        <title>Phylogenomic reconstructions and comparative analyses of Kickxellomycotina fungi.</title>
        <authorList>
            <person name="Reynolds N.K."/>
            <person name="Stajich J.E."/>
            <person name="Barry K."/>
            <person name="Grigoriev I.V."/>
            <person name="Crous P."/>
            <person name="Smith M.E."/>
        </authorList>
    </citation>
    <scope>NUCLEOTIDE SEQUENCE</scope>
    <source>
        <strain evidence="3">NBRC 100468</strain>
    </source>
</reference>
<dbReference type="NCBIfam" id="TIGR01755">
    <property type="entry name" value="flav_wrbA"/>
    <property type="match status" value="1"/>
</dbReference>
<dbReference type="Pfam" id="PF03358">
    <property type="entry name" value="FMN_red"/>
    <property type="match status" value="1"/>
</dbReference>
<dbReference type="OrthoDB" id="504689at2759"/>
<dbReference type="Proteomes" id="UP001150538">
    <property type="component" value="Unassembled WGS sequence"/>
</dbReference>
<evidence type="ECO:0000313" key="3">
    <source>
        <dbReference type="EMBL" id="KAJ1919613.1"/>
    </source>
</evidence>
<comment type="caution">
    <text evidence="3">The sequence shown here is derived from an EMBL/GenBank/DDBJ whole genome shotgun (WGS) entry which is preliminary data.</text>
</comment>
<dbReference type="EMBL" id="JANBPU010000024">
    <property type="protein sequence ID" value="KAJ1919613.1"/>
    <property type="molecule type" value="Genomic_DNA"/>
</dbReference>
<protein>
    <recommendedName>
        <fullName evidence="2">Flavodoxin-like domain-containing protein</fullName>
    </recommendedName>
</protein>
<evidence type="ECO:0000259" key="2">
    <source>
        <dbReference type="PROSITE" id="PS50902"/>
    </source>
</evidence>
<accession>A0A9W8DUU0</accession>
<dbReference type="FunFam" id="3.40.50.360:FF:000001">
    <property type="entry name" value="NAD(P)H dehydrogenase (Quinone) FQR1-like"/>
    <property type="match status" value="1"/>
</dbReference>
<dbReference type="PANTHER" id="PTHR30546">
    <property type="entry name" value="FLAVODOXIN-RELATED PROTEIN WRBA-RELATED"/>
    <property type="match status" value="1"/>
</dbReference>
<dbReference type="GO" id="GO:0016020">
    <property type="term" value="C:membrane"/>
    <property type="evidence" value="ECO:0007669"/>
    <property type="project" value="TreeGrafter"/>
</dbReference>
<dbReference type="GO" id="GO:0010181">
    <property type="term" value="F:FMN binding"/>
    <property type="evidence" value="ECO:0007669"/>
    <property type="project" value="InterPro"/>
</dbReference>
<dbReference type="InterPro" id="IPR008254">
    <property type="entry name" value="Flavodoxin/NO_synth"/>
</dbReference>
<evidence type="ECO:0000256" key="1">
    <source>
        <dbReference type="ARBA" id="ARBA00006961"/>
    </source>
</evidence>
<gene>
    <name evidence="3" type="ORF">H4219_001861</name>
</gene>
<comment type="similarity">
    <text evidence="1">Belongs to the WrbA family.</text>
</comment>
<organism evidence="3 4">
    <name type="scientific">Mycoemilia scoparia</name>
    <dbReference type="NCBI Taxonomy" id="417184"/>
    <lineage>
        <taxon>Eukaryota</taxon>
        <taxon>Fungi</taxon>
        <taxon>Fungi incertae sedis</taxon>
        <taxon>Zoopagomycota</taxon>
        <taxon>Kickxellomycotina</taxon>
        <taxon>Kickxellomycetes</taxon>
        <taxon>Kickxellales</taxon>
        <taxon>Kickxellaceae</taxon>
        <taxon>Mycoemilia</taxon>
    </lineage>
</organism>
<dbReference type="InterPro" id="IPR005025">
    <property type="entry name" value="FMN_Rdtase-like_dom"/>
</dbReference>